<dbReference type="AlphaFoldDB" id="X1MTP7"/>
<evidence type="ECO:0000313" key="1">
    <source>
        <dbReference type="EMBL" id="GAI34653.1"/>
    </source>
</evidence>
<feature type="non-terminal residue" evidence="1">
    <location>
        <position position="1"/>
    </location>
</feature>
<protein>
    <submittedName>
        <fullName evidence="1">Uncharacterized protein</fullName>
    </submittedName>
</protein>
<proteinExistence type="predicted"/>
<comment type="caution">
    <text evidence="1">The sequence shown here is derived from an EMBL/GenBank/DDBJ whole genome shotgun (WGS) entry which is preliminary data.</text>
</comment>
<name>X1MTP7_9ZZZZ</name>
<sequence>NSPLALTNVEMLSATGTSESGISFLAINKEQIIYVEQG</sequence>
<reference evidence="1" key="1">
    <citation type="journal article" date="2014" name="Front. Microbiol.">
        <title>High frequency of phylogenetically diverse reductive dehalogenase-homologous genes in deep subseafloor sedimentary metagenomes.</title>
        <authorList>
            <person name="Kawai M."/>
            <person name="Futagami T."/>
            <person name="Toyoda A."/>
            <person name="Takaki Y."/>
            <person name="Nishi S."/>
            <person name="Hori S."/>
            <person name="Arai W."/>
            <person name="Tsubouchi T."/>
            <person name="Morono Y."/>
            <person name="Uchiyama I."/>
            <person name="Ito T."/>
            <person name="Fujiyama A."/>
            <person name="Inagaki F."/>
            <person name="Takami H."/>
        </authorList>
    </citation>
    <scope>NUCLEOTIDE SEQUENCE</scope>
    <source>
        <strain evidence="1">Expedition CK06-06</strain>
    </source>
</reference>
<organism evidence="1">
    <name type="scientific">marine sediment metagenome</name>
    <dbReference type="NCBI Taxonomy" id="412755"/>
    <lineage>
        <taxon>unclassified sequences</taxon>
        <taxon>metagenomes</taxon>
        <taxon>ecological metagenomes</taxon>
    </lineage>
</organism>
<dbReference type="EMBL" id="BARV01027201">
    <property type="protein sequence ID" value="GAI34653.1"/>
    <property type="molecule type" value="Genomic_DNA"/>
</dbReference>
<accession>X1MTP7</accession>
<gene>
    <name evidence="1" type="ORF">S06H3_43808</name>
</gene>